<comment type="caution">
    <text evidence="2">The sequence shown here is derived from an EMBL/GenBank/DDBJ whole genome shotgun (WGS) entry which is preliminary data.</text>
</comment>
<organism evidence="2 3">
    <name type="scientific">Ophiocordyceps unilateralis</name>
    <name type="common">Zombie-ant fungus</name>
    <name type="synonym">Torrubia unilateralis</name>
    <dbReference type="NCBI Taxonomy" id="268505"/>
    <lineage>
        <taxon>Eukaryota</taxon>
        <taxon>Fungi</taxon>
        <taxon>Dikarya</taxon>
        <taxon>Ascomycota</taxon>
        <taxon>Pezizomycotina</taxon>
        <taxon>Sordariomycetes</taxon>
        <taxon>Hypocreomycetidae</taxon>
        <taxon>Hypocreales</taxon>
        <taxon>Ophiocordycipitaceae</taxon>
        <taxon>Ophiocordyceps</taxon>
    </lineage>
</organism>
<evidence type="ECO:0000256" key="1">
    <source>
        <dbReference type="SAM" id="MobiDB-lite"/>
    </source>
</evidence>
<evidence type="ECO:0000313" key="2">
    <source>
        <dbReference type="EMBL" id="PFH57521.1"/>
    </source>
</evidence>
<feature type="region of interest" description="Disordered" evidence="1">
    <location>
        <begin position="184"/>
        <end position="232"/>
    </location>
</feature>
<evidence type="ECO:0000313" key="3">
    <source>
        <dbReference type="Proteomes" id="UP000037136"/>
    </source>
</evidence>
<dbReference type="OrthoDB" id="4927441at2759"/>
<feature type="region of interest" description="Disordered" evidence="1">
    <location>
        <begin position="94"/>
        <end position="119"/>
    </location>
</feature>
<feature type="region of interest" description="Disordered" evidence="1">
    <location>
        <begin position="14"/>
        <end position="44"/>
    </location>
</feature>
<reference evidence="2 3" key="2">
    <citation type="journal article" date="2017" name="Sci. Rep.">
        <title>Ant-infecting Ophiocordyceps genomes reveal a high diversity of potential behavioral manipulation genes and a possible major role for enterotoxins.</title>
        <authorList>
            <person name="de Bekker C."/>
            <person name="Ohm R.A."/>
            <person name="Evans H.C."/>
            <person name="Brachmann A."/>
            <person name="Hughes D.P."/>
        </authorList>
    </citation>
    <scope>NUCLEOTIDE SEQUENCE [LARGE SCALE GENOMIC DNA]</scope>
    <source>
        <strain evidence="2 3">SC16a</strain>
    </source>
</reference>
<gene>
    <name evidence="2" type="ORF">XA68_14907</name>
</gene>
<keyword evidence="3" id="KW-1185">Reference proteome</keyword>
<dbReference type="EMBL" id="LAZP02000398">
    <property type="protein sequence ID" value="PFH57521.1"/>
    <property type="molecule type" value="Genomic_DNA"/>
</dbReference>
<protein>
    <submittedName>
        <fullName evidence="2">Uncharacterized protein</fullName>
    </submittedName>
</protein>
<dbReference type="AlphaFoldDB" id="A0A2A9P943"/>
<accession>A0A2A9P943</accession>
<reference evidence="2 3" key="1">
    <citation type="journal article" date="2015" name="BMC Genomics">
        <title>Gene expression during zombie ant biting behavior reflects the complexity underlying fungal parasitic behavioral manipulation.</title>
        <authorList>
            <person name="de Bekker C."/>
            <person name="Ohm R.A."/>
            <person name="Loreto R.G."/>
            <person name="Sebastian A."/>
            <person name="Albert I."/>
            <person name="Merrow M."/>
            <person name="Brachmann A."/>
            <person name="Hughes D.P."/>
        </authorList>
    </citation>
    <scope>NUCLEOTIDE SEQUENCE [LARGE SCALE GENOMIC DNA]</scope>
    <source>
        <strain evidence="2 3">SC16a</strain>
    </source>
</reference>
<feature type="compositionally biased region" description="Polar residues" evidence="1">
    <location>
        <begin position="214"/>
        <end position="224"/>
    </location>
</feature>
<dbReference type="Proteomes" id="UP000037136">
    <property type="component" value="Unassembled WGS sequence"/>
</dbReference>
<name>A0A2A9P943_OPHUN</name>
<sequence length="232" mass="25076">MTMDMRSLVPICDDSPLLLPPGDHDSASRAGTMATDLSGPENNDCHAESSFGLRRFRCHDMGSPLGPESGENTTMTRRRKQLRFTSRIWRKRRQTRMGRTTETAYKGGGVSLPPFGDGRARRRWAQDSRNVGDSSVGCPRPVGGASPLLAMAATAVATEELDRLSLMARRADAEATVINAVTLEPPPRTFPKGGGRAGETGCVLRTSRTKAAHPSSTPTRVQGDSTREARGR</sequence>
<proteinExistence type="predicted"/>